<dbReference type="GO" id="GO:0015648">
    <property type="term" value="F:lipid-linked peptidoglycan transporter activity"/>
    <property type="evidence" value="ECO:0007669"/>
    <property type="project" value="UniProtKB-UniRule"/>
</dbReference>
<evidence type="ECO:0000256" key="5">
    <source>
        <dbReference type="ARBA" id="ARBA00022984"/>
    </source>
</evidence>
<evidence type="ECO:0000256" key="8">
    <source>
        <dbReference type="HAMAP-Rule" id="MF_02078"/>
    </source>
</evidence>
<comment type="similarity">
    <text evidence="8 9">Belongs to the MurJ/MviN family.</text>
</comment>
<dbReference type="GO" id="GO:0009252">
    <property type="term" value="P:peptidoglycan biosynthetic process"/>
    <property type="evidence" value="ECO:0007669"/>
    <property type="project" value="UniProtKB-UniRule"/>
</dbReference>
<keyword evidence="6 8" id="KW-1133">Transmembrane helix</keyword>
<evidence type="ECO:0000256" key="9">
    <source>
        <dbReference type="PIRNR" id="PIRNR002869"/>
    </source>
</evidence>
<dbReference type="STRING" id="1798002.A2478_04630"/>
<feature type="transmembrane region" description="Helical" evidence="8">
    <location>
        <begin position="60"/>
        <end position="78"/>
    </location>
</feature>
<reference evidence="10 11" key="1">
    <citation type="journal article" date="2016" name="Nat. Commun.">
        <title>Thousands of microbial genomes shed light on interconnected biogeochemical processes in an aquifer system.</title>
        <authorList>
            <person name="Anantharaman K."/>
            <person name="Brown C.T."/>
            <person name="Hug L.A."/>
            <person name="Sharon I."/>
            <person name="Castelle C.J."/>
            <person name="Probst A.J."/>
            <person name="Thomas B.C."/>
            <person name="Singh A."/>
            <person name="Wilkins M.J."/>
            <person name="Karaoz U."/>
            <person name="Brodie E.L."/>
            <person name="Williams K.H."/>
            <person name="Hubbard S.S."/>
            <person name="Banfield J.F."/>
        </authorList>
    </citation>
    <scope>NUCLEOTIDE SEQUENCE [LARGE SCALE GENOMIC DNA]</scope>
</reference>
<evidence type="ECO:0000313" key="11">
    <source>
        <dbReference type="Proteomes" id="UP000179001"/>
    </source>
</evidence>
<gene>
    <name evidence="8" type="primary">murJ</name>
    <name evidence="10" type="ORF">A2478_04630</name>
</gene>
<evidence type="ECO:0000256" key="2">
    <source>
        <dbReference type="ARBA" id="ARBA00022475"/>
    </source>
</evidence>
<keyword evidence="8 9" id="KW-0961">Cell wall biogenesis/degradation</keyword>
<feature type="transmembrane region" description="Helical" evidence="8">
    <location>
        <begin position="486"/>
        <end position="508"/>
    </location>
</feature>
<comment type="caution">
    <text evidence="10">The sequence shown here is derived from an EMBL/GenBank/DDBJ whole genome shotgun (WGS) entry which is preliminary data.</text>
</comment>
<feature type="transmembrane region" description="Helical" evidence="8">
    <location>
        <begin position="257"/>
        <end position="280"/>
    </location>
</feature>
<dbReference type="NCBIfam" id="TIGR01695">
    <property type="entry name" value="murJ_mviN"/>
    <property type="match status" value="1"/>
</dbReference>
<dbReference type="Proteomes" id="UP000179001">
    <property type="component" value="Unassembled WGS sequence"/>
</dbReference>
<feature type="transmembrane region" description="Helical" evidence="8">
    <location>
        <begin position="286"/>
        <end position="304"/>
    </location>
</feature>
<feature type="transmembrane region" description="Helical" evidence="8">
    <location>
        <begin position="453"/>
        <end position="474"/>
    </location>
</feature>
<feature type="transmembrane region" description="Helical" evidence="8">
    <location>
        <begin position="365"/>
        <end position="383"/>
    </location>
</feature>
<keyword evidence="8 9" id="KW-0813">Transport</keyword>
<comment type="function">
    <text evidence="8 9">Involved in peptidoglycan biosynthesis. Transports lipid-linked peptidoglycan precursors from the inner to the outer leaflet of the cytoplasmic membrane.</text>
</comment>
<keyword evidence="3 8" id="KW-0812">Transmembrane</keyword>
<feature type="transmembrane region" description="Helical" evidence="8">
    <location>
        <begin position="172"/>
        <end position="192"/>
    </location>
</feature>
<feature type="transmembrane region" description="Helical" evidence="8">
    <location>
        <begin position="198"/>
        <end position="220"/>
    </location>
</feature>
<keyword evidence="5 8" id="KW-0573">Peptidoglycan synthesis</keyword>
<feature type="transmembrane region" description="Helical" evidence="8">
    <location>
        <begin position="395"/>
        <end position="413"/>
    </location>
</feature>
<comment type="subcellular location">
    <subcellularLocation>
        <location evidence="1 8">Cell membrane</location>
        <topology evidence="1 8">Multi-pass membrane protein</topology>
    </subcellularLocation>
</comment>
<sequence length="545" mass="60457">MIRKLFVQKISSIASAAFIIALAGVFSRVLGVIRDRVLAGQFGAGSTLDMYYTAFRIPDLVFNFIVFGAISAGFIPIFSKLLKNEEDKDYSTNKQAWDFVSNVINVFSVLLLVVTVIILIFADKIVPLISPGFSDNQMAITSTLTKIMFLSPILLGISGIVGGVLQTYKRFFVYSLAPIMYNFGIIIGAIWLVDWFGINGLAWGVVLGALLHLLIQVPLLSKFGYKFHFIFKFKDSNLREISTLMIPRVLGLVTTQVNLIVITIFSSLIAVGSITVFNFANNLQGFPLALVGISFAIAAFPTLSRLYNENKILEFKKSFIQTARMIFFLILPLSAVFIVLRVQIVRVVLGSGVFNWQDTLLTADALGIFAVSLFAQSLIPLLARSFYSMHNTITPFIAGLSGAIINLILAFTLPSKYGFLGLIIAFTISSIVNFLVLFIAFRIKIGKLNDPKIIISFVKVVFASFIMGGAMYYLKIPIARYFDLQSFWGILMQSLVLFLIGLIVYLMVCQTLRCPELKMIIEATAHRLNKKIKVKSEGIDSVSMN</sequence>
<dbReference type="GO" id="GO:0005886">
    <property type="term" value="C:plasma membrane"/>
    <property type="evidence" value="ECO:0007669"/>
    <property type="project" value="UniProtKB-SubCell"/>
</dbReference>
<accession>A0A1F5SZ61</accession>
<dbReference type="PANTHER" id="PTHR47019:SF1">
    <property type="entry name" value="LIPID II FLIPPASE MURJ"/>
    <property type="match status" value="1"/>
</dbReference>
<organism evidence="10 11">
    <name type="scientific">Candidatus Falkowbacteria bacterium RIFOXYC2_FULL_36_12</name>
    <dbReference type="NCBI Taxonomy" id="1798002"/>
    <lineage>
        <taxon>Bacteria</taxon>
        <taxon>Candidatus Falkowiibacteriota</taxon>
    </lineage>
</organism>
<evidence type="ECO:0000256" key="7">
    <source>
        <dbReference type="ARBA" id="ARBA00023136"/>
    </source>
</evidence>
<evidence type="ECO:0000256" key="1">
    <source>
        <dbReference type="ARBA" id="ARBA00004651"/>
    </source>
</evidence>
<dbReference type="EMBL" id="MFGJ01000007">
    <property type="protein sequence ID" value="OGF31743.1"/>
    <property type="molecule type" value="Genomic_DNA"/>
</dbReference>
<comment type="pathway">
    <text evidence="8">Cell wall biogenesis; peptidoglycan biosynthesis.</text>
</comment>
<keyword evidence="7 8" id="KW-0472">Membrane</keyword>
<protein>
    <recommendedName>
        <fullName evidence="8">Probable lipid II flippase MurJ</fullName>
    </recommendedName>
</protein>
<dbReference type="UniPathway" id="UPA00219"/>
<dbReference type="GO" id="GO:0034204">
    <property type="term" value="P:lipid translocation"/>
    <property type="evidence" value="ECO:0007669"/>
    <property type="project" value="TreeGrafter"/>
</dbReference>
<dbReference type="HAMAP" id="MF_02078">
    <property type="entry name" value="MurJ_MviN"/>
    <property type="match status" value="1"/>
</dbReference>
<dbReference type="CDD" id="cd13123">
    <property type="entry name" value="MATE_MurJ_like"/>
    <property type="match status" value="1"/>
</dbReference>
<evidence type="ECO:0000256" key="3">
    <source>
        <dbReference type="ARBA" id="ARBA00022692"/>
    </source>
</evidence>
<proteinExistence type="inferred from homology"/>
<feature type="transmembrane region" description="Helical" evidence="8">
    <location>
        <begin position="99"/>
        <end position="122"/>
    </location>
</feature>
<dbReference type="GO" id="GO:0008360">
    <property type="term" value="P:regulation of cell shape"/>
    <property type="evidence" value="ECO:0007669"/>
    <property type="project" value="UniProtKB-UniRule"/>
</dbReference>
<evidence type="ECO:0000256" key="4">
    <source>
        <dbReference type="ARBA" id="ARBA00022960"/>
    </source>
</evidence>
<dbReference type="InterPro" id="IPR004268">
    <property type="entry name" value="MurJ"/>
</dbReference>
<dbReference type="AlphaFoldDB" id="A0A1F5SZ61"/>
<evidence type="ECO:0000313" key="10">
    <source>
        <dbReference type="EMBL" id="OGF31743.1"/>
    </source>
</evidence>
<dbReference type="InterPro" id="IPR051050">
    <property type="entry name" value="Lipid_II_flippase_MurJ/MviN"/>
</dbReference>
<feature type="transmembrane region" description="Helical" evidence="8">
    <location>
        <begin position="325"/>
        <end position="345"/>
    </location>
</feature>
<evidence type="ECO:0000256" key="6">
    <source>
        <dbReference type="ARBA" id="ARBA00022989"/>
    </source>
</evidence>
<name>A0A1F5SZ61_9BACT</name>
<feature type="transmembrane region" description="Helical" evidence="8">
    <location>
        <begin position="419"/>
        <end position="441"/>
    </location>
</feature>
<keyword evidence="4 8" id="KW-0133">Cell shape</keyword>
<dbReference type="PANTHER" id="PTHR47019">
    <property type="entry name" value="LIPID II FLIPPASE MURJ"/>
    <property type="match status" value="1"/>
</dbReference>
<dbReference type="GO" id="GO:0071555">
    <property type="term" value="P:cell wall organization"/>
    <property type="evidence" value="ECO:0007669"/>
    <property type="project" value="UniProtKB-UniRule"/>
</dbReference>
<feature type="transmembrane region" description="Helical" evidence="8">
    <location>
        <begin position="12"/>
        <end position="33"/>
    </location>
</feature>
<feature type="transmembrane region" description="Helical" evidence="8">
    <location>
        <begin position="147"/>
        <end position="165"/>
    </location>
</feature>
<dbReference type="Pfam" id="PF03023">
    <property type="entry name" value="MurJ"/>
    <property type="match status" value="1"/>
</dbReference>
<dbReference type="PIRSF" id="PIRSF002869">
    <property type="entry name" value="MviN"/>
    <property type="match status" value="1"/>
</dbReference>
<dbReference type="PRINTS" id="PR01806">
    <property type="entry name" value="VIRFACTRMVIN"/>
</dbReference>
<keyword evidence="2 8" id="KW-1003">Cell membrane</keyword>